<evidence type="ECO:0000256" key="1">
    <source>
        <dbReference type="SAM" id="Coils"/>
    </source>
</evidence>
<dbReference type="GeneID" id="94298346"/>
<name>A0A9P8LU16_9EUKA</name>
<feature type="compositionally biased region" description="Low complexity" evidence="2">
    <location>
        <begin position="40"/>
        <end position="58"/>
    </location>
</feature>
<dbReference type="KEGG" id="ssao:94298346"/>
<evidence type="ECO:0000313" key="4">
    <source>
        <dbReference type="Proteomes" id="UP000018208"/>
    </source>
</evidence>
<keyword evidence="4" id="KW-1185">Reference proteome</keyword>
<feature type="region of interest" description="Disordered" evidence="2">
    <location>
        <begin position="34"/>
        <end position="58"/>
    </location>
</feature>
<proteinExistence type="predicted"/>
<feature type="coiled-coil region" evidence="1">
    <location>
        <begin position="136"/>
        <end position="163"/>
    </location>
</feature>
<protein>
    <submittedName>
        <fullName evidence="3">Uncharacterized protein</fullName>
    </submittedName>
</protein>
<evidence type="ECO:0000256" key="2">
    <source>
        <dbReference type="SAM" id="MobiDB-lite"/>
    </source>
</evidence>
<sequence>MILYFEFLMQQTPQDLLREIDSVLNKSMTKDEIKDKLVKSRSNSGRNSRSNSVSGRTVSQMSSIYGNEIQPQSVQNQTMPQYSNQTYQQQMANQSYQPSYRNDQSIITPQNQPLTNSVVHNKYDTPQSLNLASPSIMNNQHQISQLQDEISRLTNQSNQSLRSHTPNRVTPQQITPQSLQNITPIIQENQPNVDLKSQQNSLMAQNHSQMSQKSNAFAIQQPNTSDTFMDPNTTFTSEYVDELQKENLRLKKNYIDKELKRMINLLETPMLEKEELDYIIESSFKEYIKI</sequence>
<evidence type="ECO:0000313" key="3">
    <source>
        <dbReference type="EMBL" id="KAH0574368.1"/>
    </source>
</evidence>
<organism evidence="3 4">
    <name type="scientific">Spironucleus salmonicida</name>
    <dbReference type="NCBI Taxonomy" id="348837"/>
    <lineage>
        <taxon>Eukaryota</taxon>
        <taxon>Metamonada</taxon>
        <taxon>Diplomonadida</taxon>
        <taxon>Hexamitidae</taxon>
        <taxon>Hexamitinae</taxon>
        <taxon>Spironucleus</taxon>
    </lineage>
</organism>
<dbReference type="Proteomes" id="UP000018208">
    <property type="component" value="Unassembled WGS sequence"/>
</dbReference>
<comment type="caution">
    <text evidence="3">The sequence shown here is derived from an EMBL/GenBank/DDBJ whole genome shotgun (WGS) entry which is preliminary data.</text>
</comment>
<dbReference type="AlphaFoldDB" id="A0A9P8LU16"/>
<dbReference type="EMBL" id="AUWU02000004">
    <property type="protein sequence ID" value="KAH0574368.1"/>
    <property type="molecule type" value="Genomic_DNA"/>
</dbReference>
<gene>
    <name evidence="3" type="ORF">SS50377_24323</name>
</gene>
<dbReference type="RefSeq" id="XP_067765141.1">
    <property type="nucleotide sequence ID" value="XM_067908167.1"/>
</dbReference>
<reference evidence="3 4" key="1">
    <citation type="journal article" date="2014" name="PLoS Genet.">
        <title>The Genome of Spironucleus salmonicida Highlights a Fish Pathogen Adapted to Fluctuating Environments.</title>
        <authorList>
            <person name="Xu F."/>
            <person name="Jerlstrom-Hultqvist J."/>
            <person name="Einarsson E."/>
            <person name="Astvaldsson A."/>
            <person name="Svard S.G."/>
            <person name="Andersson J.O."/>
        </authorList>
    </citation>
    <scope>NUCLEOTIDE SEQUENCE [LARGE SCALE GENOMIC DNA]</scope>
    <source>
        <strain evidence="3 4">ATCC 50377</strain>
    </source>
</reference>
<accession>A0A9P8LU16</accession>
<keyword evidence="1" id="KW-0175">Coiled coil</keyword>